<evidence type="ECO:0000313" key="4">
    <source>
        <dbReference type="Proteomes" id="UP000199161"/>
    </source>
</evidence>
<protein>
    <submittedName>
        <fullName evidence="3">Aspartyl-tRNA(Asn)/glutamyl-tRNA(Gln) amidotransferase subunit A</fullName>
    </submittedName>
</protein>
<feature type="region of interest" description="Disordered" evidence="1">
    <location>
        <begin position="68"/>
        <end position="88"/>
    </location>
</feature>
<keyword evidence="4" id="KW-1185">Reference proteome</keyword>
<feature type="domain" description="Amidase" evidence="2">
    <location>
        <begin position="84"/>
        <end position="476"/>
    </location>
</feature>
<dbReference type="EMBL" id="FOKW01000003">
    <property type="protein sequence ID" value="SFB96456.1"/>
    <property type="molecule type" value="Genomic_DNA"/>
</dbReference>
<dbReference type="InterPro" id="IPR023631">
    <property type="entry name" value="Amidase_dom"/>
</dbReference>
<dbReference type="Proteomes" id="UP000199161">
    <property type="component" value="Unassembled WGS sequence"/>
</dbReference>
<evidence type="ECO:0000313" key="3">
    <source>
        <dbReference type="EMBL" id="SFB96456.1"/>
    </source>
</evidence>
<dbReference type="GO" id="GO:0016740">
    <property type="term" value="F:transferase activity"/>
    <property type="evidence" value="ECO:0007669"/>
    <property type="project" value="UniProtKB-KW"/>
</dbReference>
<evidence type="ECO:0000259" key="2">
    <source>
        <dbReference type="Pfam" id="PF01425"/>
    </source>
</evidence>
<dbReference type="PROSITE" id="PS00571">
    <property type="entry name" value="AMIDASES"/>
    <property type="match status" value="1"/>
</dbReference>
<sequence length="506" mass="53162">MSHERPLTALSATELADRIRRREITATEAVDAHLERIRERDAEINAFVTVTGERALEAAAAADRVLERGEARRASGPRAGSEATRETGEAVGPLHGVPIALKDLGGLKEGVRHTFGSALFADHVADRTATIVERLEDAGAIVLGKTNTPAFGHKGTTVNDVVGPTASPIDTDLNAGGSSGGSAAAVAAGMVPIATGSDAGGSIRIPAACCGVYGLKPTFGLVPDDGRPSAFGRSTHNVTKGSLTRSVEDAALALSMMAGPDPADPRSVPVDVDPFAALERPASELRIAYSPDLEAFPVEDDVRAVVEDALGAFEAAGATVEEVRVDHGYSMGELGEAVEPTFTTAMLRAATMLEESAGIDLREHEDEVPDSLLEMIRTGEGYGPADLARTEPVRTDVFDAVQDVLGEYDVLVTPTLSRVGVGLREDPGVDAWDWSLAWPFNWTGHPAASAPAGLTERGHPVGIQLVGRRFEDGTVLAASAALERERPWDRLYGFEGRAGEGGDERE</sequence>
<gene>
    <name evidence="3" type="ORF">SAMN05444422_103264</name>
</gene>
<name>A0A1I1FBY9_NATHA</name>
<dbReference type="Gene3D" id="3.90.1300.10">
    <property type="entry name" value="Amidase signature (AS) domain"/>
    <property type="match status" value="1"/>
</dbReference>
<keyword evidence="3" id="KW-0808">Transferase</keyword>
<proteinExistence type="predicted"/>
<dbReference type="RefSeq" id="WP_089786850.1">
    <property type="nucleotide sequence ID" value="NZ_FOKW01000003.1"/>
</dbReference>
<reference evidence="4" key="1">
    <citation type="submission" date="2016-10" db="EMBL/GenBank/DDBJ databases">
        <authorList>
            <person name="Varghese N."/>
            <person name="Submissions S."/>
        </authorList>
    </citation>
    <scope>NUCLEOTIDE SEQUENCE [LARGE SCALE GENOMIC DNA]</scope>
    <source>
        <strain evidence="4">DSM 13078</strain>
    </source>
</reference>
<dbReference type="SUPFAM" id="SSF75304">
    <property type="entry name" value="Amidase signature (AS) enzymes"/>
    <property type="match status" value="1"/>
</dbReference>
<dbReference type="InterPro" id="IPR020556">
    <property type="entry name" value="Amidase_CS"/>
</dbReference>
<dbReference type="PIRSF" id="PIRSF001221">
    <property type="entry name" value="Amidase_fungi"/>
    <property type="match status" value="1"/>
</dbReference>
<dbReference type="PANTHER" id="PTHR11895">
    <property type="entry name" value="TRANSAMIDASE"/>
    <property type="match status" value="1"/>
</dbReference>
<accession>A0A1I1FBY9</accession>
<dbReference type="PANTHER" id="PTHR11895:SF7">
    <property type="entry name" value="GLUTAMYL-TRNA(GLN) AMIDOTRANSFERASE SUBUNIT A, MITOCHONDRIAL"/>
    <property type="match status" value="1"/>
</dbReference>
<dbReference type="AlphaFoldDB" id="A0A1I1FBY9"/>
<evidence type="ECO:0000256" key="1">
    <source>
        <dbReference type="SAM" id="MobiDB-lite"/>
    </source>
</evidence>
<dbReference type="InterPro" id="IPR036928">
    <property type="entry name" value="AS_sf"/>
</dbReference>
<dbReference type="InterPro" id="IPR000120">
    <property type="entry name" value="Amidase"/>
</dbReference>
<organism evidence="3 4">
    <name type="scientific">Natronobacterium haloterrestre</name>
    <name type="common">Halobiforma haloterrestris</name>
    <dbReference type="NCBI Taxonomy" id="148448"/>
    <lineage>
        <taxon>Archaea</taxon>
        <taxon>Methanobacteriati</taxon>
        <taxon>Methanobacteriota</taxon>
        <taxon>Stenosarchaea group</taxon>
        <taxon>Halobacteria</taxon>
        <taxon>Halobacteriales</taxon>
        <taxon>Natrialbaceae</taxon>
        <taxon>Natronobacterium</taxon>
    </lineage>
</organism>
<dbReference type="Pfam" id="PF01425">
    <property type="entry name" value="Amidase"/>
    <property type="match status" value="1"/>
</dbReference>
<dbReference type="OrthoDB" id="359273at2157"/>